<evidence type="ECO:0000313" key="2">
    <source>
        <dbReference type="EMBL" id="MBW8687788.1"/>
    </source>
</evidence>
<evidence type="ECO:0000313" key="3">
    <source>
        <dbReference type="Proteomes" id="UP000812961"/>
    </source>
</evidence>
<dbReference type="Proteomes" id="UP000812961">
    <property type="component" value="Unassembled WGS sequence"/>
</dbReference>
<dbReference type="InterPro" id="IPR053161">
    <property type="entry name" value="Ulvan_degrading_GH"/>
</dbReference>
<name>A0ABS7GJ97_9BACT</name>
<gene>
    <name evidence="2" type="ORF">K1Y79_25845</name>
</gene>
<accession>A0ABS7GJ97</accession>
<dbReference type="NCBIfam" id="NF045579">
    <property type="entry name" value="rhamnoside_JR"/>
    <property type="match status" value="1"/>
</dbReference>
<dbReference type="Gene3D" id="2.60.120.260">
    <property type="entry name" value="Galactose-binding domain-like"/>
    <property type="match status" value="1"/>
</dbReference>
<dbReference type="InterPro" id="IPR008979">
    <property type="entry name" value="Galactose-bd-like_sf"/>
</dbReference>
<dbReference type="EMBL" id="JAICCF010000005">
    <property type="protein sequence ID" value="MBW8687788.1"/>
    <property type="molecule type" value="Genomic_DNA"/>
</dbReference>
<keyword evidence="3" id="KW-1185">Reference proteome</keyword>
<dbReference type="RefSeq" id="WP_220253109.1">
    <property type="nucleotide sequence ID" value="NZ_JAICCF010000005.1"/>
</dbReference>
<comment type="caution">
    <text evidence="2">The sequence shown here is derived from an EMBL/GenBank/DDBJ whole genome shotgun (WGS) entry which is preliminary data.</text>
</comment>
<dbReference type="PANTHER" id="PTHR36848:SF2">
    <property type="entry name" value="SECRETED PROTEIN"/>
    <property type="match status" value="1"/>
</dbReference>
<sequence length="926" mass="103092">MRTVIRTFRWIVPAILLSASIQSVEAQPASLPPQSRLTLPWTRWWWIGSAVDEKELDISLKMLKDAGFGGVEIAPIYGAKGYESRYVSFLSPRWVDLLRHTVTSAARNDMSVDLTTGTGWPFGGPQVARKDAASRIIVQQYQARGNTPFSAQIKVKEPKQQGAVLQALTAYKGDERIPLMDKVDKEGNLKWTPPAGEWEVYALFSGWTLQQVKRAAPGGEGYTLDHLSAEALPVYLHRFDTAFKGKAPGVRAFYNDSYEVYNADWTPAFFTAFEKNRGYDLRKYIRELASNDSTDLVCRIKSDYRETMSEMLLDNFTRPWTKWAHGYKGVTKNQAHGSPGNLLDLYAAVDIPECETYGSTYFPIPGLRRDSADVRNVDPDPVMLKFASSAAHVAGHPLVSCETFTWLTEHFKTSLSQCKPEVEQAFLAGVNHVFYHGNTFSPQDVPWPGWLFYASVNFVPTNSFWTHVGGLNSYIANVQSVLQTGTADNELLIYWPVYDSWKRPKGKDMSLKVHDIDEWLYPTAFYKQVTALQKAGYSLDFISDGLLKGADVANGEITTNPAAAPYKVLIVPKASLIPVATLEQMISLAEKGATVIFESLPGDVPGLGNLEARRKEFKALLSKLSFKEDNGSQQVVKRGKGQVILSSNVQAALENQGIARETLADQGLRFIRRKDKNSTWYYIVNHTPEKIDQTIPLNKLATTAVITDPISTQFGAIRVSERNGKKAVRLQLLPGQSLLLQVGATLAAGTPQWTYLDAPGNPLTLSGPWQLTFTNGGPFKPADRKLDRLASWTTLSDTAANAYSGAAVYTQTFNLPEKAAKEYVLDLGKVHESARVTINGKDAGIYWAIPFRGRIGAYLRPGKNEIKIEVANLMANRMKYMDQHAIQWRNYHEINFVNINYTAFNAADWPLQPSGLVGPVTITPYK</sequence>
<feature type="chain" id="PRO_5046862670" evidence="1">
    <location>
        <begin position="27"/>
        <end position="926"/>
    </location>
</feature>
<protein>
    <submittedName>
        <fullName evidence="2">Glycoside hydrolase</fullName>
    </submittedName>
</protein>
<dbReference type="PANTHER" id="PTHR36848">
    <property type="entry name" value="DNA-BINDING PROTEIN (PUTATIVE SECRETED PROTEIN)-RELATED"/>
    <property type="match status" value="1"/>
</dbReference>
<proteinExistence type="predicted"/>
<reference evidence="2 3" key="1">
    <citation type="submission" date="2021-08" db="EMBL/GenBank/DDBJ databases">
        <title>The genome sequence of Chitinophaga sp. B61.</title>
        <authorList>
            <person name="Zhang X."/>
        </authorList>
    </citation>
    <scope>NUCLEOTIDE SEQUENCE [LARGE SCALE GENOMIC DNA]</scope>
    <source>
        <strain evidence="2 3">B61</strain>
    </source>
</reference>
<dbReference type="GO" id="GO:0016787">
    <property type="term" value="F:hydrolase activity"/>
    <property type="evidence" value="ECO:0007669"/>
    <property type="project" value="UniProtKB-KW"/>
</dbReference>
<organism evidence="2 3">
    <name type="scientific">Chitinophaga rhizophila</name>
    <dbReference type="NCBI Taxonomy" id="2866212"/>
    <lineage>
        <taxon>Bacteria</taxon>
        <taxon>Pseudomonadati</taxon>
        <taxon>Bacteroidota</taxon>
        <taxon>Chitinophagia</taxon>
        <taxon>Chitinophagales</taxon>
        <taxon>Chitinophagaceae</taxon>
        <taxon>Chitinophaga</taxon>
    </lineage>
</organism>
<dbReference type="SUPFAM" id="SSF49785">
    <property type="entry name" value="Galactose-binding domain-like"/>
    <property type="match status" value="1"/>
</dbReference>
<feature type="signal peptide" evidence="1">
    <location>
        <begin position="1"/>
        <end position="26"/>
    </location>
</feature>
<dbReference type="Pfam" id="PF17132">
    <property type="entry name" value="Glyco_hydro_106"/>
    <property type="match status" value="2"/>
</dbReference>
<evidence type="ECO:0000256" key="1">
    <source>
        <dbReference type="SAM" id="SignalP"/>
    </source>
</evidence>
<keyword evidence="1" id="KW-0732">Signal</keyword>
<keyword evidence="2" id="KW-0378">Hydrolase</keyword>